<name>A0A1S8BJP3_9PEZI</name>
<feature type="domain" description="Rhodopsin" evidence="8">
    <location>
        <begin position="41"/>
        <end position="186"/>
    </location>
</feature>
<feature type="transmembrane region" description="Helical" evidence="7">
    <location>
        <begin position="128"/>
        <end position="152"/>
    </location>
</feature>
<evidence type="ECO:0000256" key="6">
    <source>
        <dbReference type="SAM" id="MobiDB-lite"/>
    </source>
</evidence>
<dbReference type="InterPro" id="IPR049326">
    <property type="entry name" value="Rhodopsin_dom_fungi"/>
</dbReference>
<dbReference type="Pfam" id="PF20684">
    <property type="entry name" value="Fung_rhodopsin"/>
    <property type="match status" value="1"/>
</dbReference>
<feature type="compositionally biased region" description="Gly residues" evidence="6">
    <location>
        <begin position="222"/>
        <end position="250"/>
    </location>
</feature>
<evidence type="ECO:0000256" key="5">
    <source>
        <dbReference type="ARBA" id="ARBA00038359"/>
    </source>
</evidence>
<evidence type="ECO:0000256" key="7">
    <source>
        <dbReference type="SAM" id="Phobius"/>
    </source>
</evidence>
<comment type="caution">
    <text evidence="9">The sequence shown here is derived from an EMBL/GenBank/DDBJ whole genome shotgun (WGS) entry which is preliminary data.</text>
</comment>
<feature type="transmembrane region" description="Helical" evidence="7">
    <location>
        <begin position="47"/>
        <end position="67"/>
    </location>
</feature>
<comment type="similarity">
    <text evidence="5">Belongs to the SAT4 family.</text>
</comment>
<organism evidence="9 10">
    <name type="scientific">Diplodia seriata</name>
    <dbReference type="NCBI Taxonomy" id="420778"/>
    <lineage>
        <taxon>Eukaryota</taxon>
        <taxon>Fungi</taxon>
        <taxon>Dikarya</taxon>
        <taxon>Ascomycota</taxon>
        <taxon>Pezizomycotina</taxon>
        <taxon>Dothideomycetes</taxon>
        <taxon>Dothideomycetes incertae sedis</taxon>
        <taxon>Botryosphaeriales</taxon>
        <taxon>Botryosphaeriaceae</taxon>
        <taxon>Diplodia</taxon>
    </lineage>
</organism>
<evidence type="ECO:0000313" key="10">
    <source>
        <dbReference type="Proteomes" id="UP000190776"/>
    </source>
</evidence>
<gene>
    <name evidence="9" type="ORF">BK809_0007805</name>
</gene>
<dbReference type="InterPro" id="IPR052337">
    <property type="entry name" value="SAT4-like"/>
</dbReference>
<keyword evidence="3 7" id="KW-1133">Transmembrane helix</keyword>
<evidence type="ECO:0000313" key="9">
    <source>
        <dbReference type="EMBL" id="OMP87717.1"/>
    </source>
</evidence>
<dbReference type="OrthoDB" id="2988756at2759"/>
<evidence type="ECO:0000259" key="8">
    <source>
        <dbReference type="Pfam" id="PF20684"/>
    </source>
</evidence>
<dbReference type="EMBL" id="MSZU01000076">
    <property type="protein sequence ID" value="OMP87717.1"/>
    <property type="molecule type" value="Genomic_DNA"/>
</dbReference>
<dbReference type="PANTHER" id="PTHR33048:SF2">
    <property type="entry name" value="SRPK"/>
    <property type="match status" value="1"/>
</dbReference>
<comment type="subcellular location">
    <subcellularLocation>
        <location evidence="1">Membrane</location>
        <topology evidence="1">Multi-pass membrane protein</topology>
    </subcellularLocation>
</comment>
<dbReference type="GO" id="GO:0016020">
    <property type="term" value="C:membrane"/>
    <property type="evidence" value="ECO:0007669"/>
    <property type="project" value="UniProtKB-SubCell"/>
</dbReference>
<proteinExistence type="inferred from homology"/>
<protein>
    <recommendedName>
        <fullName evidence="8">Rhodopsin domain-containing protein</fullName>
    </recommendedName>
</protein>
<dbReference type="AlphaFoldDB" id="A0A1S8BJP3"/>
<feature type="region of interest" description="Disordered" evidence="6">
    <location>
        <begin position="220"/>
        <end position="250"/>
    </location>
</feature>
<evidence type="ECO:0000256" key="1">
    <source>
        <dbReference type="ARBA" id="ARBA00004141"/>
    </source>
</evidence>
<sequence length="304" mass="32203">MSICVFYARLTYVRHCPIPPPPLSLPPPPITLTRKTGLAEFELRVKLGYALIAATWVATQLCILLGCQPRFRDNWRIYPEPPNLCQPAISKLNLYATVVLNVASDAYLMSIPVPMLWRAHRVAPWRRLCLLAVFCAGVIVMAAGIMRCYIVLKNPHTGVLKAGTWACRESFLAVLTANAPVVYPTVRITVNRVTSSIFSHGAASKSGFFPWRSTLSRKGRRSGGGGGFGRMGGDVDGGGGGGVNGGGGSGGLVPTVTDTTMTPVGTTTGGSSVALGTWASCEATGGKAGRERDVEAGCWGKAHQ</sequence>
<dbReference type="STRING" id="420778.A0A1S8BJP3"/>
<evidence type="ECO:0000256" key="3">
    <source>
        <dbReference type="ARBA" id="ARBA00022989"/>
    </source>
</evidence>
<dbReference type="PANTHER" id="PTHR33048">
    <property type="entry name" value="PTH11-LIKE INTEGRAL MEMBRANE PROTEIN (AFU_ORTHOLOGUE AFUA_5G11245)"/>
    <property type="match status" value="1"/>
</dbReference>
<accession>A0A1S8BJP3</accession>
<evidence type="ECO:0000256" key="4">
    <source>
        <dbReference type="ARBA" id="ARBA00023136"/>
    </source>
</evidence>
<reference evidence="9 10" key="1">
    <citation type="submission" date="2017-01" db="EMBL/GenBank/DDBJ databases">
        <title>Draft genome sequence of Diplodia seriata F98.1, a fungal species involved in grapevine trunk diseases.</title>
        <authorList>
            <person name="Robert-Siegwald G."/>
            <person name="Vallet J."/>
            <person name="Abou-Mansour E."/>
            <person name="Xu J."/>
            <person name="Rey P."/>
            <person name="Bertsch C."/>
            <person name="Rego C."/>
            <person name="Larignon P."/>
            <person name="Fontaine F."/>
            <person name="Lebrun M.-H."/>
        </authorList>
    </citation>
    <scope>NUCLEOTIDE SEQUENCE [LARGE SCALE GENOMIC DNA]</scope>
    <source>
        <strain evidence="9 10">F98.1</strain>
    </source>
</reference>
<evidence type="ECO:0000256" key="2">
    <source>
        <dbReference type="ARBA" id="ARBA00022692"/>
    </source>
</evidence>
<keyword evidence="4 7" id="KW-0472">Membrane</keyword>
<keyword evidence="2 7" id="KW-0812">Transmembrane</keyword>
<dbReference type="Proteomes" id="UP000190776">
    <property type="component" value="Unassembled WGS sequence"/>
</dbReference>